<evidence type="ECO:0000313" key="3">
    <source>
        <dbReference type="EMBL" id="ACB33426.1"/>
    </source>
</evidence>
<dbReference type="PANTHER" id="PTHR33755:SF8">
    <property type="entry name" value="TOXIN PARE2"/>
    <property type="match status" value="1"/>
</dbReference>
<dbReference type="STRING" id="395495.Lcho_1157"/>
<comment type="similarity">
    <text evidence="1">Belongs to the RelE toxin family.</text>
</comment>
<dbReference type="KEGG" id="lch:Lcho_1157"/>
<evidence type="ECO:0000256" key="2">
    <source>
        <dbReference type="ARBA" id="ARBA00022649"/>
    </source>
</evidence>
<proteinExistence type="inferred from homology"/>
<dbReference type="InterPro" id="IPR035093">
    <property type="entry name" value="RelE/ParE_toxin_dom_sf"/>
</dbReference>
<keyword evidence="4" id="KW-1185">Reference proteome</keyword>
<accession>B1Y4I7</accession>
<dbReference type="RefSeq" id="WP_012346188.1">
    <property type="nucleotide sequence ID" value="NC_010524.1"/>
</dbReference>
<dbReference type="AlphaFoldDB" id="B1Y4I7"/>
<reference evidence="3 4" key="1">
    <citation type="submission" date="2008-03" db="EMBL/GenBank/DDBJ databases">
        <title>Complete sequence of Leptothrix cholodnii SP-6.</title>
        <authorList>
            <consortium name="US DOE Joint Genome Institute"/>
            <person name="Copeland A."/>
            <person name="Lucas S."/>
            <person name="Lapidus A."/>
            <person name="Glavina del Rio T."/>
            <person name="Dalin E."/>
            <person name="Tice H."/>
            <person name="Bruce D."/>
            <person name="Goodwin L."/>
            <person name="Pitluck S."/>
            <person name="Chertkov O."/>
            <person name="Brettin T."/>
            <person name="Detter J.C."/>
            <person name="Han C."/>
            <person name="Kuske C.R."/>
            <person name="Schmutz J."/>
            <person name="Larimer F."/>
            <person name="Land M."/>
            <person name="Hauser L."/>
            <person name="Kyrpides N."/>
            <person name="Lykidis A."/>
            <person name="Emerson D."/>
            <person name="Richardson P."/>
        </authorList>
    </citation>
    <scope>NUCLEOTIDE SEQUENCE [LARGE SCALE GENOMIC DNA]</scope>
    <source>
        <strain evidence="4">ATCC 51168 / LMG 8142 / SP-6</strain>
    </source>
</reference>
<evidence type="ECO:0000256" key="1">
    <source>
        <dbReference type="ARBA" id="ARBA00006226"/>
    </source>
</evidence>
<keyword evidence="2" id="KW-1277">Toxin-antitoxin system</keyword>
<protein>
    <submittedName>
        <fullName evidence="3">Plasmid stabilization system</fullName>
    </submittedName>
</protein>
<dbReference type="PANTHER" id="PTHR33755">
    <property type="entry name" value="TOXIN PARE1-RELATED"/>
    <property type="match status" value="1"/>
</dbReference>
<gene>
    <name evidence="3" type="ordered locus">Lcho_1157</name>
</gene>
<dbReference type="Gene3D" id="3.30.2310.20">
    <property type="entry name" value="RelE-like"/>
    <property type="match status" value="1"/>
</dbReference>
<dbReference type="InterPro" id="IPR007712">
    <property type="entry name" value="RelE/ParE_toxin"/>
</dbReference>
<dbReference type="HOGENOM" id="CLU_147162_7_0_4"/>
<dbReference type="Proteomes" id="UP000001693">
    <property type="component" value="Chromosome"/>
</dbReference>
<name>B1Y4I7_LEPCP</name>
<evidence type="ECO:0000313" key="4">
    <source>
        <dbReference type="Proteomes" id="UP000001693"/>
    </source>
</evidence>
<dbReference type="EMBL" id="CP001013">
    <property type="protein sequence ID" value="ACB33426.1"/>
    <property type="molecule type" value="Genomic_DNA"/>
</dbReference>
<dbReference type="Pfam" id="PF05016">
    <property type="entry name" value="ParE_toxin"/>
    <property type="match status" value="1"/>
</dbReference>
<sequence>MIVSLSDEAWADASQIADWYIDQDAWLAALALQEEIAHALARIESSPGLGTPARAGTRILPIHRFPVSLVYRWTDDTVRVIAVVGQRQRPGFWVGRV</sequence>
<dbReference type="InterPro" id="IPR051803">
    <property type="entry name" value="TA_system_RelE-like_toxin"/>
</dbReference>
<organism evidence="3 4">
    <name type="scientific">Leptothrix cholodnii (strain ATCC 51168 / LMG 8142 / SP-6)</name>
    <name type="common">Leptothrix discophora (strain SP-6)</name>
    <dbReference type="NCBI Taxonomy" id="395495"/>
    <lineage>
        <taxon>Bacteria</taxon>
        <taxon>Pseudomonadati</taxon>
        <taxon>Pseudomonadota</taxon>
        <taxon>Betaproteobacteria</taxon>
        <taxon>Burkholderiales</taxon>
        <taxon>Sphaerotilaceae</taxon>
        <taxon>Leptothrix</taxon>
    </lineage>
</organism>
<dbReference type="eggNOG" id="COG3668">
    <property type="taxonomic scope" value="Bacteria"/>
</dbReference>
<dbReference type="OrthoDB" id="278204at2"/>